<proteinExistence type="predicted"/>
<evidence type="ECO:0000313" key="3">
    <source>
        <dbReference type="Proteomes" id="UP000094385"/>
    </source>
</evidence>
<sequence length="89" mass="10136">MLGASIHMFTLIVLLSVRVHSLYSIIHSVTKHYAYFTSRFMTHPMIRVHTSHLTDDISFVLRSSFTQSSSLYVPLFGPTFICMNTHAST</sequence>
<protein>
    <recommendedName>
        <fullName evidence="4">Secreted protein</fullName>
    </recommendedName>
</protein>
<evidence type="ECO:0008006" key="4">
    <source>
        <dbReference type="Google" id="ProtNLM"/>
    </source>
</evidence>
<keyword evidence="3" id="KW-1185">Reference proteome</keyword>
<evidence type="ECO:0000256" key="1">
    <source>
        <dbReference type="SAM" id="SignalP"/>
    </source>
</evidence>
<accession>A0A1E3QEV5</accession>
<feature type="signal peptide" evidence="1">
    <location>
        <begin position="1"/>
        <end position="21"/>
    </location>
</feature>
<dbReference type="AlphaFoldDB" id="A0A1E3QEV5"/>
<name>A0A1E3QEV5_LIPST</name>
<organism evidence="2 3">
    <name type="scientific">Lipomyces starkeyi NRRL Y-11557</name>
    <dbReference type="NCBI Taxonomy" id="675824"/>
    <lineage>
        <taxon>Eukaryota</taxon>
        <taxon>Fungi</taxon>
        <taxon>Dikarya</taxon>
        <taxon>Ascomycota</taxon>
        <taxon>Saccharomycotina</taxon>
        <taxon>Lipomycetes</taxon>
        <taxon>Lipomycetales</taxon>
        <taxon>Lipomycetaceae</taxon>
        <taxon>Lipomyces</taxon>
    </lineage>
</organism>
<reference evidence="2 3" key="1">
    <citation type="journal article" date="2016" name="Proc. Natl. Acad. Sci. U.S.A.">
        <title>Comparative genomics of biotechnologically important yeasts.</title>
        <authorList>
            <person name="Riley R."/>
            <person name="Haridas S."/>
            <person name="Wolfe K.H."/>
            <person name="Lopes M.R."/>
            <person name="Hittinger C.T."/>
            <person name="Goeker M."/>
            <person name="Salamov A.A."/>
            <person name="Wisecaver J.H."/>
            <person name="Long T.M."/>
            <person name="Calvey C.H."/>
            <person name="Aerts A.L."/>
            <person name="Barry K.W."/>
            <person name="Choi C."/>
            <person name="Clum A."/>
            <person name="Coughlan A.Y."/>
            <person name="Deshpande S."/>
            <person name="Douglass A.P."/>
            <person name="Hanson S.J."/>
            <person name="Klenk H.-P."/>
            <person name="LaButti K.M."/>
            <person name="Lapidus A."/>
            <person name="Lindquist E.A."/>
            <person name="Lipzen A.M."/>
            <person name="Meier-Kolthoff J.P."/>
            <person name="Ohm R.A."/>
            <person name="Otillar R.P."/>
            <person name="Pangilinan J.L."/>
            <person name="Peng Y."/>
            <person name="Rokas A."/>
            <person name="Rosa C.A."/>
            <person name="Scheuner C."/>
            <person name="Sibirny A.A."/>
            <person name="Slot J.C."/>
            <person name="Stielow J.B."/>
            <person name="Sun H."/>
            <person name="Kurtzman C.P."/>
            <person name="Blackwell M."/>
            <person name="Grigoriev I.V."/>
            <person name="Jeffries T.W."/>
        </authorList>
    </citation>
    <scope>NUCLEOTIDE SEQUENCE [LARGE SCALE GENOMIC DNA]</scope>
    <source>
        <strain evidence="2 3">NRRL Y-11557</strain>
    </source>
</reference>
<gene>
    <name evidence="2" type="ORF">LIPSTDRAFT_67114</name>
</gene>
<keyword evidence="1" id="KW-0732">Signal</keyword>
<feature type="chain" id="PRO_5009134219" description="Secreted protein" evidence="1">
    <location>
        <begin position="22"/>
        <end position="89"/>
    </location>
</feature>
<evidence type="ECO:0000313" key="2">
    <source>
        <dbReference type="EMBL" id="ODQ76241.1"/>
    </source>
</evidence>
<dbReference type="EMBL" id="KV454289">
    <property type="protein sequence ID" value="ODQ76241.1"/>
    <property type="molecule type" value="Genomic_DNA"/>
</dbReference>
<dbReference type="Proteomes" id="UP000094385">
    <property type="component" value="Unassembled WGS sequence"/>
</dbReference>